<feature type="compositionally biased region" description="Acidic residues" evidence="1">
    <location>
        <begin position="77"/>
        <end position="87"/>
    </location>
</feature>
<evidence type="ECO:0000313" key="3">
    <source>
        <dbReference type="Proteomes" id="UP001206128"/>
    </source>
</evidence>
<sequence length="225" mass="23643">MKPLPLPVRVAAGLAVAAVERARQLPQQLAGLPVTVVSEALQLSMRLQQQVTELAIKGDDLLSALRPAEEAPAWATFDEDEPADQDEPASPSRAAAGARRGVTFATEADNLGAPDTAPDPWAVEEQALADAERVAEESEDAARDADAAPAADQAPSSGADQTPAEDGPAALPNYTALSLPQVRARMRGLSADELEQLLAFERSHAARPAFVGMLTRRIATVRAQS</sequence>
<dbReference type="InterPro" id="IPR047728">
    <property type="entry name" value="LipDrop-assoc"/>
</dbReference>
<comment type="caution">
    <text evidence="2">The sequence shown here is derived from an EMBL/GenBank/DDBJ whole genome shotgun (WGS) entry which is preliminary data.</text>
</comment>
<feature type="compositionally biased region" description="Basic and acidic residues" evidence="1">
    <location>
        <begin position="130"/>
        <end position="146"/>
    </location>
</feature>
<gene>
    <name evidence="2" type="ORF">LX83_002527</name>
</gene>
<dbReference type="AlphaFoldDB" id="A0AAE3GE59"/>
<organism evidence="2 3">
    <name type="scientific">Goodfellowiella coeruleoviolacea</name>
    <dbReference type="NCBI Taxonomy" id="334858"/>
    <lineage>
        <taxon>Bacteria</taxon>
        <taxon>Bacillati</taxon>
        <taxon>Actinomycetota</taxon>
        <taxon>Actinomycetes</taxon>
        <taxon>Pseudonocardiales</taxon>
        <taxon>Pseudonocardiaceae</taxon>
        <taxon>Goodfellowiella</taxon>
    </lineage>
</organism>
<accession>A0AAE3GE59</accession>
<feature type="region of interest" description="Disordered" evidence="1">
    <location>
        <begin position="76"/>
        <end position="100"/>
    </location>
</feature>
<feature type="compositionally biased region" description="Low complexity" evidence="1">
    <location>
        <begin position="88"/>
        <end position="100"/>
    </location>
</feature>
<feature type="compositionally biased region" description="Low complexity" evidence="1">
    <location>
        <begin position="147"/>
        <end position="161"/>
    </location>
</feature>
<feature type="region of interest" description="Disordered" evidence="1">
    <location>
        <begin position="128"/>
        <end position="173"/>
    </location>
</feature>
<proteinExistence type="predicted"/>
<dbReference type="RefSeq" id="WP_253770712.1">
    <property type="nucleotide sequence ID" value="NZ_JAMTCK010000005.1"/>
</dbReference>
<evidence type="ECO:0000256" key="1">
    <source>
        <dbReference type="SAM" id="MobiDB-lite"/>
    </source>
</evidence>
<dbReference type="Proteomes" id="UP001206128">
    <property type="component" value="Unassembled WGS sequence"/>
</dbReference>
<keyword evidence="3" id="KW-1185">Reference proteome</keyword>
<reference evidence="2" key="1">
    <citation type="submission" date="2022-06" db="EMBL/GenBank/DDBJ databases">
        <title>Genomic Encyclopedia of Archaeal and Bacterial Type Strains, Phase II (KMG-II): from individual species to whole genera.</title>
        <authorList>
            <person name="Goeker M."/>
        </authorList>
    </citation>
    <scope>NUCLEOTIDE SEQUENCE</scope>
    <source>
        <strain evidence="2">DSM 43935</strain>
    </source>
</reference>
<evidence type="ECO:0000313" key="2">
    <source>
        <dbReference type="EMBL" id="MCP2165669.1"/>
    </source>
</evidence>
<name>A0AAE3GE59_9PSEU</name>
<dbReference type="NCBIfam" id="NF033649">
    <property type="entry name" value="LipDrop_Rv1109c"/>
    <property type="match status" value="1"/>
</dbReference>
<evidence type="ECO:0008006" key="4">
    <source>
        <dbReference type="Google" id="ProtNLM"/>
    </source>
</evidence>
<protein>
    <recommendedName>
        <fullName evidence="4">Lipid droplet-associated protein</fullName>
    </recommendedName>
</protein>
<dbReference type="EMBL" id="JAMTCK010000005">
    <property type="protein sequence ID" value="MCP2165669.1"/>
    <property type="molecule type" value="Genomic_DNA"/>
</dbReference>